<evidence type="ECO:0000313" key="1">
    <source>
        <dbReference type="EMBL" id="UPW01223.1"/>
    </source>
</evidence>
<protein>
    <submittedName>
        <fullName evidence="1">Uncharacterized protein</fullName>
    </submittedName>
</protein>
<name>A0A8U0IJK8_9EURY</name>
<sequence>MNRRALLSVGGSGLAASLSGCLSSLPFGGGPPEVREASGPAPARLQPAVPSLHADSTRATLVVGDEGDRDEQVWVWNETGEKRTVSIEIGGSAGAEPWFRERYDLAAGANLAIDLREKRDYAIRVSVGDRTKTVEYPESRFDCNATATDVVIRDGKFEVASIQTTEGCGGGLW</sequence>
<reference evidence="1" key="1">
    <citation type="submission" date="2022-04" db="EMBL/GenBank/DDBJ databases">
        <title>Diverse halophilic archaea isolated from saline environments.</title>
        <authorList>
            <person name="Cui H.-L."/>
        </authorList>
    </citation>
    <scope>NUCLEOTIDE SEQUENCE</scope>
    <source>
        <strain evidence="1">XZYJT40</strain>
    </source>
</reference>
<dbReference type="PROSITE" id="PS51257">
    <property type="entry name" value="PROKAR_LIPOPROTEIN"/>
    <property type="match status" value="1"/>
</dbReference>
<dbReference type="KEGG" id="haxz:M0R88_03740"/>
<organism evidence="1 2">
    <name type="scientific">Halorussus gelatinilyticus</name>
    <dbReference type="NCBI Taxonomy" id="2937524"/>
    <lineage>
        <taxon>Archaea</taxon>
        <taxon>Methanobacteriati</taxon>
        <taxon>Methanobacteriota</taxon>
        <taxon>Stenosarchaea group</taxon>
        <taxon>Halobacteria</taxon>
        <taxon>Halobacteriales</taxon>
        <taxon>Haladaptataceae</taxon>
        <taxon>Halorussus</taxon>
    </lineage>
</organism>
<dbReference type="EMBL" id="CP096658">
    <property type="protein sequence ID" value="UPW01223.1"/>
    <property type="molecule type" value="Genomic_DNA"/>
</dbReference>
<dbReference type="RefSeq" id="WP_248655628.1">
    <property type="nucleotide sequence ID" value="NZ_CP096658.1"/>
</dbReference>
<dbReference type="GeneID" id="72188937"/>
<accession>A0A8U0IJK8</accession>
<dbReference type="AlphaFoldDB" id="A0A8U0IJK8"/>
<proteinExistence type="predicted"/>
<keyword evidence="2" id="KW-1185">Reference proteome</keyword>
<evidence type="ECO:0000313" key="2">
    <source>
        <dbReference type="Proteomes" id="UP000830434"/>
    </source>
</evidence>
<gene>
    <name evidence="1" type="ORF">M0R88_03740</name>
</gene>
<dbReference type="Proteomes" id="UP000830434">
    <property type="component" value="Chromosome"/>
</dbReference>